<dbReference type="Proteomes" id="UP000011960">
    <property type="component" value="Unassembled WGS sequence"/>
</dbReference>
<dbReference type="InterPro" id="IPR004107">
    <property type="entry name" value="Integrase_SAM-like_N"/>
</dbReference>
<organism evidence="7 8">
    <name type="scientific">Marinobacter santoriniensis NKSG1</name>
    <dbReference type="NCBI Taxonomy" id="1288826"/>
    <lineage>
        <taxon>Bacteria</taxon>
        <taxon>Pseudomonadati</taxon>
        <taxon>Pseudomonadota</taxon>
        <taxon>Gammaproteobacteria</taxon>
        <taxon>Pseudomonadales</taxon>
        <taxon>Marinobacteraceae</taxon>
        <taxon>Marinobacter</taxon>
    </lineage>
</organism>
<sequence>MLEHYFVKPDTIDAIRASWIAEPIEQYVAWLAGHGYRPRVILRRVPLLRQFGEFARDHGATQWSELPTHVEPYVKHWVKVHAKNAYQAKRWVANDARTPIEQLLSLMLPDFRGTGRRRTSQDPFLVQAPGFFVYLREERGLRELSLRHYGHYLHNLEAYLARINLLHLSELTPAILSAFVMESGRRLSPHSMTGLCSSLRVFLRYLYREQLINRDLGATVESPRRYQLADLPRSISWDDVRRMLDVVDRRSALGKRDYAVLLLLVTYGLRGHEVAGLTLEHIDWKRERLLVPQRKAGHTTAYPLSSVVGEAILDYLKNARPHVEERRLFFRVVAPVRPVTAVTVSSRATHYLRKAGINVRRPGSHTLRHTCVQRLVDAEFNFKVIGDYVGHASPSSTRIYTKVDVETLRMVALDHEEVLP</sequence>
<dbReference type="InterPro" id="IPR013762">
    <property type="entry name" value="Integrase-like_cat_sf"/>
</dbReference>
<dbReference type="Pfam" id="PF00589">
    <property type="entry name" value="Phage_integrase"/>
    <property type="match status" value="1"/>
</dbReference>
<dbReference type="EMBL" id="APAT01000010">
    <property type="protein sequence ID" value="EMP56843.1"/>
    <property type="molecule type" value="Genomic_DNA"/>
</dbReference>
<dbReference type="Pfam" id="PF02899">
    <property type="entry name" value="Phage_int_SAM_1"/>
    <property type="match status" value="1"/>
</dbReference>
<dbReference type="InterPro" id="IPR010998">
    <property type="entry name" value="Integrase_recombinase_N"/>
</dbReference>
<dbReference type="GO" id="GO:0015074">
    <property type="term" value="P:DNA integration"/>
    <property type="evidence" value="ECO:0007669"/>
    <property type="project" value="UniProtKB-KW"/>
</dbReference>
<keyword evidence="8" id="KW-1185">Reference proteome</keyword>
<name>M7D7X9_9GAMM</name>
<evidence type="ECO:0000256" key="4">
    <source>
        <dbReference type="PROSITE-ProRule" id="PRU01248"/>
    </source>
</evidence>
<accession>M7D7X9</accession>
<dbReference type="InterPro" id="IPR002104">
    <property type="entry name" value="Integrase_catalytic"/>
</dbReference>
<dbReference type="PROSITE" id="PS51900">
    <property type="entry name" value="CB"/>
    <property type="match status" value="1"/>
</dbReference>
<dbReference type="eggNOG" id="COG4974">
    <property type="taxonomic scope" value="Bacteria"/>
</dbReference>
<dbReference type="InterPro" id="IPR050090">
    <property type="entry name" value="Tyrosine_recombinase_XerCD"/>
</dbReference>
<dbReference type="RefSeq" id="WP_008937860.1">
    <property type="nucleotide sequence ID" value="NZ_APAT01000010.1"/>
</dbReference>
<dbReference type="AlphaFoldDB" id="M7D7X9"/>
<evidence type="ECO:0000256" key="2">
    <source>
        <dbReference type="ARBA" id="ARBA00023125"/>
    </source>
</evidence>
<evidence type="ECO:0000256" key="1">
    <source>
        <dbReference type="ARBA" id="ARBA00022908"/>
    </source>
</evidence>
<evidence type="ECO:0000259" key="6">
    <source>
        <dbReference type="PROSITE" id="PS51900"/>
    </source>
</evidence>
<feature type="domain" description="Core-binding (CB)" evidence="6">
    <location>
        <begin position="122"/>
        <end position="207"/>
    </location>
</feature>
<dbReference type="PATRIC" id="fig|1288826.3.peg.678"/>
<proteinExistence type="predicted"/>
<evidence type="ECO:0000313" key="7">
    <source>
        <dbReference type="EMBL" id="EMP56843.1"/>
    </source>
</evidence>
<dbReference type="Gene3D" id="1.10.443.10">
    <property type="entry name" value="Intergrase catalytic core"/>
    <property type="match status" value="1"/>
</dbReference>
<keyword evidence="1" id="KW-0229">DNA integration</keyword>
<protein>
    <submittedName>
        <fullName evidence="7">Putative integrase/recombinase</fullName>
    </submittedName>
</protein>
<dbReference type="PANTHER" id="PTHR30349">
    <property type="entry name" value="PHAGE INTEGRASE-RELATED"/>
    <property type="match status" value="1"/>
</dbReference>
<comment type="caution">
    <text evidence="7">The sequence shown here is derived from an EMBL/GenBank/DDBJ whole genome shotgun (WGS) entry which is preliminary data.</text>
</comment>
<dbReference type="SUPFAM" id="SSF56349">
    <property type="entry name" value="DNA breaking-rejoining enzymes"/>
    <property type="match status" value="1"/>
</dbReference>
<dbReference type="GO" id="GO:0006310">
    <property type="term" value="P:DNA recombination"/>
    <property type="evidence" value="ECO:0007669"/>
    <property type="project" value="UniProtKB-KW"/>
</dbReference>
<evidence type="ECO:0000259" key="5">
    <source>
        <dbReference type="PROSITE" id="PS51898"/>
    </source>
</evidence>
<dbReference type="Gene3D" id="1.10.150.130">
    <property type="match status" value="1"/>
</dbReference>
<gene>
    <name evidence="7" type="ORF">MSNKSG1_03515</name>
</gene>
<keyword evidence="2 4" id="KW-0238">DNA-binding</keyword>
<dbReference type="GO" id="GO:0003677">
    <property type="term" value="F:DNA binding"/>
    <property type="evidence" value="ECO:0007669"/>
    <property type="project" value="UniProtKB-UniRule"/>
</dbReference>
<reference evidence="7 8" key="1">
    <citation type="journal article" date="2013" name="Genome Announc.">
        <title>Genome Sequence of Hydrothermal Arsenic-Respiring Bacterium Marinobacter santoriniensis NKSG1T.</title>
        <authorList>
            <person name="Handley K.M."/>
            <person name="Upton M."/>
            <person name="Beatson S.A."/>
            <person name="Hery M."/>
            <person name="Lloyd J.R."/>
        </authorList>
    </citation>
    <scope>NUCLEOTIDE SEQUENCE [LARGE SCALE GENOMIC DNA]</scope>
    <source>
        <strain evidence="7 8">NKSG1</strain>
    </source>
</reference>
<evidence type="ECO:0000256" key="3">
    <source>
        <dbReference type="ARBA" id="ARBA00023172"/>
    </source>
</evidence>
<dbReference type="STRING" id="1288826.MSNKSG1_03515"/>
<feature type="domain" description="Tyr recombinase" evidence="5">
    <location>
        <begin position="230"/>
        <end position="413"/>
    </location>
</feature>
<dbReference type="PANTHER" id="PTHR30349:SF90">
    <property type="entry name" value="TYROSINE RECOMBINASE XERD"/>
    <property type="match status" value="1"/>
</dbReference>
<evidence type="ECO:0000313" key="8">
    <source>
        <dbReference type="Proteomes" id="UP000011960"/>
    </source>
</evidence>
<dbReference type="InterPro" id="IPR044068">
    <property type="entry name" value="CB"/>
</dbReference>
<dbReference type="PROSITE" id="PS51898">
    <property type="entry name" value="TYR_RECOMBINASE"/>
    <property type="match status" value="1"/>
</dbReference>
<keyword evidence="3" id="KW-0233">DNA recombination</keyword>
<dbReference type="InterPro" id="IPR011010">
    <property type="entry name" value="DNA_brk_join_enz"/>
</dbReference>
<dbReference type="OrthoDB" id="5297095at2"/>